<keyword evidence="3" id="KW-0963">Cytoplasm</keyword>
<name>A0A382J3G7_9ZZZZ</name>
<dbReference type="Gene3D" id="2.60.120.200">
    <property type="match status" value="1"/>
</dbReference>
<evidence type="ECO:0000256" key="2">
    <source>
        <dbReference type="ARBA" id="ARBA00004496"/>
    </source>
</evidence>
<dbReference type="AlphaFoldDB" id="A0A382J3G7"/>
<comment type="subcellular location">
    <subcellularLocation>
        <location evidence="1">Cell projection</location>
        <location evidence="1">Cilium</location>
    </subcellularLocation>
    <subcellularLocation>
        <location evidence="2">Cytoplasm</location>
    </subcellularLocation>
</comment>
<protein>
    <recommendedName>
        <fullName evidence="6">HYDIN/VesB/CFA65-like Ig-like domain-containing protein</fullName>
    </recommendedName>
</protein>
<evidence type="ECO:0000256" key="5">
    <source>
        <dbReference type="ARBA" id="ARBA00023273"/>
    </source>
</evidence>
<evidence type="ECO:0000259" key="6">
    <source>
        <dbReference type="Pfam" id="PF22544"/>
    </source>
</evidence>
<dbReference type="InterPro" id="IPR053879">
    <property type="entry name" value="HYDIN_VesB_CFA65-like_Ig"/>
</dbReference>
<dbReference type="NCBIfam" id="NF012200">
    <property type="entry name" value="choice_anch_D"/>
    <property type="match status" value="1"/>
</dbReference>
<evidence type="ECO:0000256" key="4">
    <source>
        <dbReference type="ARBA" id="ARBA00023069"/>
    </source>
</evidence>
<feature type="domain" description="HYDIN/VesB/CFA65-like Ig-like" evidence="6">
    <location>
        <begin position="268"/>
        <end position="348"/>
    </location>
</feature>
<dbReference type="Gene3D" id="2.60.40.10">
    <property type="entry name" value="Immunoglobulins"/>
    <property type="match status" value="1"/>
</dbReference>
<evidence type="ECO:0000256" key="1">
    <source>
        <dbReference type="ARBA" id="ARBA00004138"/>
    </source>
</evidence>
<evidence type="ECO:0000313" key="7">
    <source>
        <dbReference type="EMBL" id="SVC05957.1"/>
    </source>
</evidence>
<organism evidence="7">
    <name type="scientific">marine metagenome</name>
    <dbReference type="NCBI Taxonomy" id="408172"/>
    <lineage>
        <taxon>unclassified sequences</taxon>
        <taxon>metagenomes</taxon>
        <taxon>ecological metagenomes</taxon>
    </lineage>
</organism>
<dbReference type="Pfam" id="PF22544">
    <property type="entry name" value="HYDIN_VesB_CFA65-like_Ig"/>
    <property type="match status" value="1"/>
</dbReference>
<dbReference type="NCBIfam" id="NF038128">
    <property type="entry name" value="choice_anch_J"/>
    <property type="match status" value="1"/>
</dbReference>
<gene>
    <name evidence="7" type="ORF">METZ01_LOCUS258811</name>
</gene>
<dbReference type="InterPro" id="IPR013783">
    <property type="entry name" value="Ig-like_fold"/>
</dbReference>
<proteinExistence type="predicted"/>
<feature type="non-terminal residue" evidence="7">
    <location>
        <position position="352"/>
    </location>
</feature>
<keyword evidence="5" id="KW-0966">Cell projection</keyword>
<evidence type="ECO:0000256" key="3">
    <source>
        <dbReference type="ARBA" id="ARBA00022490"/>
    </source>
</evidence>
<dbReference type="GO" id="GO:0005737">
    <property type="term" value="C:cytoplasm"/>
    <property type="evidence" value="ECO:0007669"/>
    <property type="project" value="UniProtKB-SubCell"/>
</dbReference>
<sequence length="352" mass="37841">MPYHVIVSGLTVNGESPSSGTEIGVFDGTTCVGAGNYDPSSAIVTWEGNDSPGGDPYTTESFEDEWPPEGWTLQTISGTGFTQTSLQAHTGSYSAYHNDYYGAQDAWLITPAMNLTGYTDPTISYYEYERYPSYYTFHEVAVSTDMVNWTQLATGVGIANTWTEKTLNLSAYAGQTVYVGWHYTGDYSDEWNIDDVSMPSVVDFEPGLEGFTSGDSIEILVRTETYNTWELYRPAITVVTGDGNFGTGSYAVLELSVTDDALPNITASAASLDFGALLLGASGQDSVVISNTGQAFLNITTINTTDYQFSHDGETGFLGAGESDTIRVTYTANAAAPATGSLRIYSDDPDTP</sequence>
<reference evidence="7" key="1">
    <citation type="submission" date="2018-05" db="EMBL/GenBank/DDBJ databases">
        <authorList>
            <person name="Lanie J.A."/>
            <person name="Ng W.-L."/>
            <person name="Kazmierczak K.M."/>
            <person name="Andrzejewski T.M."/>
            <person name="Davidsen T.M."/>
            <person name="Wayne K.J."/>
            <person name="Tettelin H."/>
            <person name="Glass J.I."/>
            <person name="Rusch D."/>
            <person name="Podicherti R."/>
            <person name="Tsui H.-C.T."/>
            <person name="Winkler M.E."/>
        </authorList>
    </citation>
    <scope>NUCLEOTIDE SEQUENCE</scope>
</reference>
<keyword evidence="4" id="KW-0969">Cilium</keyword>
<accession>A0A382J3G7</accession>
<dbReference type="EMBL" id="UINC01071221">
    <property type="protein sequence ID" value="SVC05957.1"/>
    <property type="molecule type" value="Genomic_DNA"/>
</dbReference>